<dbReference type="InterPro" id="IPR007383">
    <property type="entry name" value="DUF445"/>
</dbReference>
<keyword evidence="5 6" id="KW-0472">Membrane</keyword>
<evidence type="ECO:0000256" key="4">
    <source>
        <dbReference type="ARBA" id="ARBA00022989"/>
    </source>
</evidence>
<comment type="subcellular location">
    <subcellularLocation>
        <location evidence="1">Endomembrane system</location>
    </subcellularLocation>
</comment>
<name>A0ABS6GR89_9BACI</name>
<reference evidence="7 8" key="1">
    <citation type="journal article" date="2011" name="Int. J. Syst. Evol. Microbiol.">
        <title>Allobacillus halotolerans gen. nov., sp. nov. isolated from shrimp paste.</title>
        <authorList>
            <person name="Sheu S.Y."/>
            <person name="Arun A.B."/>
            <person name="Jiang S.R."/>
            <person name="Young C.C."/>
            <person name="Chen W.M."/>
        </authorList>
    </citation>
    <scope>NUCLEOTIDE SEQUENCE [LARGE SCALE GENOMIC DNA]</scope>
    <source>
        <strain evidence="7 8">LMG 24826</strain>
    </source>
</reference>
<accession>A0ABS6GR89</accession>
<feature type="transmembrane region" description="Helical" evidence="6">
    <location>
        <begin position="6"/>
        <end position="30"/>
    </location>
</feature>
<evidence type="ECO:0000256" key="3">
    <source>
        <dbReference type="ARBA" id="ARBA00022692"/>
    </source>
</evidence>
<keyword evidence="4 6" id="KW-1133">Transmembrane helix</keyword>
<keyword evidence="8" id="KW-1185">Reference proteome</keyword>
<evidence type="ECO:0000313" key="8">
    <source>
        <dbReference type="Proteomes" id="UP000812672"/>
    </source>
</evidence>
<dbReference type="Proteomes" id="UP000812672">
    <property type="component" value="Unassembled WGS sequence"/>
</dbReference>
<evidence type="ECO:0000313" key="7">
    <source>
        <dbReference type="EMBL" id="MBU6081619.1"/>
    </source>
</evidence>
<comment type="caution">
    <text evidence="7">The sequence shown here is derived from an EMBL/GenBank/DDBJ whole genome shotgun (WGS) entry which is preliminary data.</text>
</comment>
<dbReference type="RefSeq" id="WP_144162659.1">
    <property type="nucleotide sequence ID" value="NZ_CAUPKR010000018.1"/>
</dbReference>
<evidence type="ECO:0000256" key="5">
    <source>
        <dbReference type="ARBA" id="ARBA00023136"/>
    </source>
</evidence>
<feature type="transmembrane region" description="Helical" evidence="6">
    <location>
        <begin position="355"/>
        <end position="377"/>
    </location>
</feature>
<dbReference type="PANTHER" id="PTHR35791">
    <property type="entry name" value="UPF0754 MEMBRANE PROTEIN YHEB"/>
    <property type="match status" value="1"/>
</dbReference>
<evidence type="ECO:0000256" key="6">
    <source>
        <dbReference type="SAM" id="Phobius"/>
    </source>
</evidence>
<gene>
    <name evidence="7" type="ORF">KQ486_11400</name>
</gene>
<sequence>MNFLILCLTMISIGALIGGVTNLLAIRMLFRPYDAKYFGKWRIPFTPGLIPKRQDELANQLGRLVTNYLVTTASIQSKLREPMYQEQLERFLLRNWYDLNEQKLTLHQLIDKTGVLLTEKRIEETIEQALEKRLKDFYEKHKSNPIDQYISDEMNEQALQFIPQIRVQLLEKVERYIQSTEGKHQLSLFADRFLREKGFLGRMVIQYLGEKRISEKLLPSILQALQSEELKETTDRLLVNEWESIKKYELETIREKVFPEIDEKQFAQKLVQVFNVNKQINRPLSDMLYPYKERIEKTVIPQIAKQTIDLLATRLPRMMKHLNLAGLVENEVKNFEIKQLEGMLIEITKRELKMITYLGALLGGAIGFFQAILVSIIG</sequence>
<keyword evidence="3 6" id="KW-0812">Transmembrane</keyword>
<proteinExistence type="inferred from homology"/>
<comment type="similarity">
    <text evidence="2">Belongs to the UPF0754 family.</text>
</comment>
<protein>
    <submittedName>
        <fullName evidence="7">DUF445 family protein</fullName>
    </submittedName>
</protein>
<evidence type="ECO:0000256" key="2">
    <source>
        <dbReference type="ARBA" id="ARBA00008053"/>
    </source>
</evidence>
<dbReference type="PANTHER" id="PTHR35791:SF1">
    <property type="entry name" value="UPF0754 MEMBRANE PROTEIN YHEB"/>
    <property type="match status" value="1"/>
</dbReference>
<organism evidence="7 8">
    <name type="scientific">Allobacillus halotolerans</name>
    <dbReference type="NCBI Taxonomy" id="570278"/>
    <lineage>
        <taxon>Bacteria</taxon>
        <taxon>Bacillati</taxon>
        <taxon>Bacillota</taxon>
        <taxon>Bacilli</taxon>
        <taxon>Bacillales</taxon>
        <taxon>Bacillaceae</taxon>
        <taxon>Allobacillus</taxon>
    </lineage>
</organism>
<evidence type="ECO:0000256" key="1">
    <source>
        <dbReference type="ARBA" id="ARBA00004308"/>
    </source>
</evidence>
<dbReference type="Pfam" id="PF04286">
    <property type="entry name" value="DUF445"/>
    <property type="match status" value="1"/>
</dbReference>
<dbReference type="EMBL" id="JAHLZF010000019">
    <property type="protein sequence ID" value="MBU6081619.1"/>
    <property type="molecule type" value="Genomic_DNA"/>
</dbReference>